<dbReference type="PANTHER" id="PTHR11079:SF149">
    <property type="entry name" value="TRNA-SPECIFIC ADENOSINE DEAMINASE 2"/>
    <property type="match status" value="1"/>
</dbReference>
<organism evidence="2 3">
    <name type="scientific">Periplaneta americana</name>
    <name type="common">American cockroach</name>
    <name type="synonym">Blatta americana</name>
    <dbReference type="NCBI Taxonomy" id="6978"/>
    <lineage>
        <taxon>Eukaryota</taxon>
        <taxon>Metazoa</taxon>
        <taxon>Ecdysozoa</taxon>
        <taxon>Arthropoda</taxon>
        <taxon>Hexapoda</taxon>
        <taxon>Insecta</taxon>
        <taxon>Pterygota</taxon>
        <taxon>Neoptera</taxon>
        <taxon>Polyneoptera</taxon>
        <taxon>Dictyoptera</taxon>
        <taxon>Blattodea</taxon>
        <taxon>Blattoidea</taxon>
        <taxon>Blattidae</taxon>
        <taxon>Blattinae</taxon>
        <taxon>Periplaneta</taxon>
    </lineage>
</organism>
<keyword evidence="1" id="KW-0378">Hydrolase</keyword>
<accession>A0ABQ8T3J8</accession>
<dbReference type="PANTHER" id="PTHR11079">
    <property type="entry name" value="CYTOSINE DEAMINASE FAMILY MEMBER"/>
    <property type="match status" value="1"/>
</dbReference>
<dbReference type="Proteomes" id="UP001148838">
    <property type="component" value="Unassembled WGS sequence"/>
</dbReference>
<reference evidence="2 3" key="1">
    <citation type="journal article" date="2022" name="Allergy">
        <title>Genome assembly and annotation of Periplaneta americana reveal a comprehensive cockroach allergen profile.</title>
        <authorList>
            <person name="Wang L."/>
            <person name="Xiong Q."/>
            <person name="Saelim N."/>
            <person name="Wang L."/>
            <person name="Nong W."/>
            <person name="Wan A.T."/>
            <person name="Shi M."/>
            <person name="Liu X."/>
            <person name="Cao Q."/>
            <person name="Hui J.H.L."/>
            <person name="Sookrung N."/>
            <person name="Leung T.F."/>
            <person name="Tungtrongchitr A."/>
            <person name="Tsui S.K.W."/>
        </authorList>
    </citation>
    <scope>NUCLEOTIDE SEQUENCE [LARGE SCALE GENOMIC DNA]</scope>
    <source>
        <strain evidence="2">PWHHKU_190912</strain>
    </source>
</reference>
<evidence type="ECO:0000256" key="1">
    <source>
        <dbReference type="ARBA" id="ARBA00022801"/>
    </source>
</evidence>
<protein>
    <submittedName>
        <fullName evidence="2">Uncharacterized protein</fullName>
    </submittedName>
</protein>
<dbReference type="SUPFAM" id="SSF53927">
    <property type="entry name" value="Cytidine deaminase-like"/>
    <property type="match status" value="1"/>
</dbReference>
<name>A0ABQ8T3J8_PERAM</name>
<evidence type="ECO:0000313" key="2">
    <source>
        <dbReference type="EMBL" id="KAJ4441059.1"/>
    </source>
</evidence>
<keyword evidence="3" id="KW-1185">Reference proteome</keyword>
<evidence type="ECO:0000313" key="3">
    <source>
        <dbReference type="Proteomes" id="UP001148838"/>
    </source>
</evidence>
<dbReference type="InterPro" id="IPR016193">
    <property type="entry name" value="Cytidine_deaminase-like"/>
</dbReference>
<gene>
    <name evidence="2" type="ORF">ANN_10909</name>
</gene>
<comment type="caution">
    <text evidence="2">The sequence shown here is derived from an EMBL/GenBank/DDBJ whole genome shotgun (WGS) entry which is preliminary data.</text>
</comment>
<dbReference type="Gene3D" id="3.40.140.10">
    <property type="entry name" value="Cytidine Deaminase, domain 2"/>
    <property type="match status" value="1"/>
</dbReference>
<sequence length="298" mass="34045">MASLHRQHTYSTSLKAVLLHNGNLYPSIPVGHSVLLKEEYSNVKQVWVTVEPCIMCAAALHSLHVSAVTYGCKNDRFGGCTSVLDTSLLYSQPTAMQGGFESDRAMQLLKDFYKGTNPNAPQAKLKKTIQDTRPIHDTSSPDVAGIKRMNRRSSMDKEKTLIDLLQLSGTIYGMAVNKRVLEKIHNEKVAFIYSVCYDNPSSAISIRKKFLKRIFSVVLSAAAGYMKWDHKRNDDVMEELQLEPVINHVKHYQNCINHLHHRMCRDRIPKVMLHYRPNRKRSLGRPKKRWIENSTVRS</sequence>
<dbReference type="EMBL" id="JAJSOF020000015">
    <property type="protein sequence ID" value="KAJ4441059.1"/>
    <property type="molecule type" value="Genomic_DNA"/>
</dbReference>
<proteinExistence type="predicted"/>